<dbReference type="Pfam" id="PF11715">
    <property type="entry name" value="Beta-prop_Nup120_160"/>
    <property type="match status" value="1"/>
</dbReference>
<evidence type="ECO:0000256" key="1">
    <source>
        <dbReference type="ARBA" id="ARBA00004123"/>
    </source>
</evidence>
<feature type="domain" description="Nucleoporin Nup120/160 beta-propeller" evidence="5">
    <location>
        <begin position="71"/>
        <end position="630"/>
    </location>
</feature>
<comment type="subcellular location">
    <subcellularLocation>
        <location evidence="1">Nucleus</location>
    </subcellularLocation>
</comment>
<evidence type="ECO:0000256" key="4">
    <source>
        <dbReference type="SAM" id="MobiDB-lite"/>
    </source>
</evidence>
<dbReference type="PANTHER" id="PTHR21286">
    <property type="entry name" value="NUCLEAR PORE COMPLEX PROTEIN NUP160"/>
    <property type="match status" value="1"/>
</dbReference>
<comment type="caution">
    <text evidence="7">The sequence shown here is derived from an EMBL/GenBank/DDBJ whole genome shotgun (WGS) entry which is preliminary data.</text>
</comment>
<dbReference type="GO" id="GO:0017056">
    <property type="term" value="F:structural constituent of nuclear pore"/>
    <property type="evidence" value="ECO:0007669"/>
    <property type="project" value="TreeGrafter"/>
</dbReference>
<evidence type="ECO:0000259" key="5">
    <source>
        <dbReference type="Pfam" id="PF11715"/>
    </source>
</evidence>
<dbReference type="EMBL" id="CANTFL010001445">
    <property type="protein sequence ID" value="CAI5740504.1"/>
    <property type="molecule type" value="Genomic_DNA"/>
</dbReference>
<keyword evidence="2" id="KW-0813">Transport</keyword>
<dbReference type="InterPro" id="IPR059141">
    <property type="entry name" value="Beta-prop_Nup120_160"/>
</dbReference>
<dbReference type="Pfam" id="PF23354">
    <property type="entry name" value="TPR_NUP160_120_M"/>
    <property type="match status" value="1"/>
</dbReference>
<sequence>MRPLLQEARFACFDDRDDSDGASSSTSSLPTFAIPSPTGRLQPRPSSISGRPVACRGSGSFVYQSERFRDRFVCWRVAENVLVLREWSFHTTLKRNGIRLEFPDAVVATGVLAVESGDDARAGGGNAAAVTISVVTLAGTIYRFTYSMPNSIELSIFSEADVTATPEPKPATCSRCDMLQSLTCNEVLTAVFWVDEYNAVVGTNAGRVMGVNLGLSVEPRKVREFVFSDQSVASWLWHGLVQSTAGKLTGSCDESRTRMKNGAAVLAVTCFQIDEDDDGIDKDVCVVTISADCVLRAWSFSSQSCTGRQQLRALVTTPPDDCDVEVEEQDWNDGDVHSNDDDGCDIGTGVYATYAKVMALSPTESDNCRLLVHLDFLAAHSPEIFLLRGDVQLASMSSAGASGGELVLSIARVFTVQAPEQRIKRGLKMVDFAVDKDLLFSSWRSHEGDEVYTHANPMALTGPKRIFGQLVSTIEVQMQKYEAEDSEWLFDANEEDAMAQIDDFFAERVLLPGRFSRQNLSSAIVEAQNDALGSSDSPSLFDHSLPKYKDALIRLVTHRCADAAGAAVIRNGSTSNLLRIMIWKELIALCTKHWRCANVPIGFATTMNMLLSGAPVMLRRNCISLLFPSAPLVAAAFAGQVKQGSTSGECVAALVSDVLPIFDAIPSQIFQSFVHSEVAGVAYNQKVESFVALARHCVRLGLNPDMTACAAIAGQSVSADLLLTRAILRFGKILGGDDAIHDEVLCDLVEHFSPLESGRGPRAHIPSPSKREYKLVIGDEGHKRKATMANADILSIDHCTTRQLFFAGHEICYAFGQVASGAIDEICAQSLRVVLFLAYLVDTRPAFLGPATLNKIVQLYLPRSISVYQRWRLSQWVVSQGFALSGADADLAAASTATLTQSLLQMFLLDINGRLNGSNDFKRALSVLQLASASNSVRSEEVHTVLTTFTRDILQHVSYPNDSLMRFLQKRQQYRILRAIFCCNLSDFSLHDSWKKSFSQPPQGNKVHKHMRSIGECLAFESREAAACSGDDVNARDYARSCFQQAIRCFSICLTNFLLNRNDRFSLSEKGLEQFIYEVVGLLKETVPRGSYDQLLSFLWTVISQAFSHLAQYDGSEPSFAVQTFIWVNVFKYSVEERLFHDAHLALMHTAELATSLSGSASTGEAESTASECVNYLVKELYRYGQFDLICDLHWGSLQPQVENHILWQAGNATVVQGDGSHGSAIRYYNLLYTFYMRKQQPASAASAMYTLAQRLRLTISASASKAVLEAQRNALNAACNALQVLPSENRWIVQNTHAEELKRLSLDAPEHVRAMPYTSVVTLEDVKRDLSVLDGKLRLLSYDCSEGTLLGTMDRDEVIALLVDAVHRSCHSTGSSTEAERGRAGIHSIEIAADIAARSPVATMSGLTKSLARYCASSEHPTLPLSSSRSDSDLLWELLESLLANVGSLDQYEVAAETVLDFWPQAGRKLVLPEWLKERLASSTSGNPVKLLALYLKHGLLLEGLELVEGLLLDVAAVGREEQPLTSSALSPDCAWIPYNLVDMLLDSTAAVLNQNVSEGASHTDVARLREHDYRLRQQLSRYFCSANALQQAQEAASLARSCIGIDS</sequence>
<evidence type="ECO:0000256" key="2">
    <source>
        <dbReference type="ARBA" id="ARBA00022448"/>
    </source>
</evidence>
<accession>A0AAV0UUG9</accession>
<dbReference type="InterPro" id="IPR056535">
    <property type="entry name" value="TPR_NUP160_M"/>
</dbReference>
<dbReference type="InterPro" id="IPR021717">
    <property type="entry name" value="Nucleoporin_Nup160"/>
</dbReference>
<organism evidence="7 8">
    <name type="scientific">Hyaloperonospora brassicae</name>
    <name type="common">Brassica downy mildew</name>
    <name type="synonym">Peronospora brassicae</name>
    <dbReference type="NCBI Taxonomy" id="162125"/>
    <lineage>
        <taxon>Eukaryota</taxon>
        <taxon>Sar</taxon>
        <taxon>Stramenopiles</taxon>
        <taxon>Oomycota</taxon>
        <taxon>Peronosporomycetes</taxon>
        <taxon>Peronosporales</taxon>
        <taxon>Peronosporaceae</taxon>
        <taxon>Hyaloperonospora</taxon>
    </lineage>
</organism>
<keyword evidence="3" id="KW-0539">Nucleus</keyword>
<dbReference type="PANTHER" id="PTHR21286:SF0">
    <property type="entry name" value="NUCLEAR PORE COMPLEX PROTEIN NUP160"/>
    <property type="match status" value="1"/>
</dbReference>
<protein>
    <recommendedName>
        <fullName evidence="9">Nucleoporin Nup133/Nup155-like N-terminal domain-containing protein</fullName>
    </recommendedName>
</protein>
<evidence type="ECO:0000256" key="3">
    <source>
        <dbReference type="ARBA" id="ARBA00023242"/>
    </source>
</evidence>
<name>A0AAV0UUG9_HYABA</name>
<proteinExistence type="predicted"/>
<evidence type="ECO:0000259" key="6">
    <source>
        <dbReference type="Pfam" id="PF23354"/>
    </source>
</evidence>
<feature type="domain" description="NUP160 middle TPR" evidence="6">
    <location>
        <begin position="1143"/>
        <end position="1284"/>
    </location>
</feature>
<dbReference type="Proteomes" id="UP001162031">
    <property type="component" value="Unassembled WGS sequence"/>
</dbReference>
<reference evidence="7" key="1">
    <citation type="submission" date="2022-12" db="EMBL/GenBank/DDBJ databases">
        <authorList>
            <person name="Webb A."/>
        </authorList>
    </citation>
    <scope>NUCLEOTIDE SEQUENCE</scope>
    <source>
        <strain evidence="7">Hp1</strain>
    </source>
</reference>
<evidence type="ECO:0000313" key="8">
    <source>
        <dbReference type="Proteomes" id="UP001162031"/>
    </source>
</evidence>
<evidence type="ECO:0000313" key="7">
    <source>
        <dbReference type="EMBL" id="CAI5740504.1"/>
    </source>
</evidence>
<keyword evidence="8" id="KW-1185">Reference proteome</keyword>
<feature type="region of interest" description="Disordered" evidence="4">
    <location>
        <begin position="15"/>
        <end position="51"/>
    </location>
</feature>
<gene>
    <name evidence="7" type="ORF">HBR001_LOCUS8170</name>
</gene>
<dbReference type="GO" id="GO:0005643">
    <property type="term" value="C:nuclear pore"/>
    <property type="evidence" value="ECO:0007669"/>
    <property type="project" value="TreeGrafter"/>
</dbReference>
<evidence type="ECO:0008006" key="9">
    <source>
        <dbReference type="Google" id="ProtNLM"/>
    </source>
</evidence>